<name>A0A673JUG8_9TELE</name>
<dbReference type="Pfam" id="PF10607">
    <property type="entry name" value="CTLH"/>
    <property type="match status" value="1"/>
</dbReference>
<keyword evidence="6 10" id="KW-0863">Zinc-finger</keyword>
<evidence type="ECO:0000256" key="7">
    <source>
        <dbReference type="ARBA" id="ARBA00022833"/>
    </source>
</evidence>
<protein>
    <recommendedName>
        <fullName evidence="3">E3 ubiquitin-protein transferase MAEA</fullName>
    </recommendedName>
    <alternativeName>
        <fullName evidence="9">Macrophage erythroblast attacher</fullName>
    </alternativeName>
</protein>
<evidence type="ECO:0000256" key="5">
    <source>
        <dbReference type="ARBA" id="ARBA00022723"/>
    </source>
</evidence>
<evidence type="ECO:0000256" key="3">
    <source>
        <dbReference type="ARBA" id="ARBA00014384"/>
    </source>
</evidence>
<accession>A0A673JUG8</accession>
<dbReference type="GO" id="GO:0008270">
    <property type="term" value="F:zinc ion binding"/>
    <property type="evidence" value="ECO:0007669"/>
    <property type="project" value="UniProtKB-KW"/>
</dbReference>
<evidence type="ECO:0000313" key="14">
    <source>
        <dbReference type="Proteomes" id="UP000472270"/>
    </source>
</evidence>
<evidence type="ECO:0000256" key="10">
    <source>
        <dbReference type="PROSITE-ProRule" id="PRU01215"/>
    </source>
</evidence>
<dbReference type="SMART" id="SM00757">
    <property type="entry name" value="CRA"/>
    <property type="match status" value="1"/>
</dbReference>
<keyword evidence="5" id="KW-0479">Metal-binding</keyword>
<evidence type="ECO:0000256" key="9">
    <source>
        <dbReference type="ARBA" id="ARBA00029678"/>
    </source>
</evidence>
<evidence type="ECO:0000256" key="1">
    <source>
        <dbReference type="ARBA" id="ARBA00004109"/>
    </source>
</evidence>
<dbReference type="PANTHER" id="PTHR12170">
    <property type="entry name" value="MACROPHAGE ERYTHROBLAST ATTACHER-RELATED"/>
    <property type="match status" value="1"/>
</dbReference>
<dbReference type="Proteomes" id="UP000472270">
    <property type="component" value="Unassembled WGS sequence"/>
</dbReference>
<proteinExistence type="predicted"/>
<organism evidence="13 14">
    <name type="scientific">Sinocyclocheilus rhinocerous</name>
    <dbReference type="NCBI Taxonomy" id="307959"/>
    <lineage>
        <taxon>Eukaryota</taxon>
        <taxon>Metazoa</taxon>
        <taxon>Chordata</taxon>
        <taxon>Craniata</taxon>
        <taxon>Vertebrata</taxon>
        <taxon>Euteleostomi</taxon>
        <taxon>Actinopterygii</taxon>
        <taxon>Neopterygii</taxon>
        <taxon>Teleostei</taxon>
        <taxon>Ostariophysi</taxon>
        <taxon>Cypriniformes</taxon>
        <taxon>Cyprinidae</taxon>
        <taxon>Cyprininae</taxon>
        <taxon>Sinocyclocheilus</taxon>
    </lineage>
</organism>
<evidence type="ECO:0000256" key="8">
    <source>
        <dbReference type="ARBA" id="ARBA00023057"/>
    </source>
</evidence>
<feature type="domain" description="RING-Gid-type" evidence="12">
    <location>
        <begin position="265"/>
        <end position="332"/>
    </location>
</feature>
<dbReference type="InterPro" id="IPR045098">
    <property type="entry name" value="Fyv10_fam"/>
</dbReference>
<dbReference type="GO" id="GO:0043161">
    <property type="term" value="P:proteasome-mediated ubiquitin-dependent protein catabolic process"/>
    <property type="evidence" value="ECO:0007669"/>
    <property type="project" value="InterPro"/>
</dbReference>
<dbReference type="PROSITE" id="PS50897">
    <property type="entry name" value="CTLH"/>
    <property type="match status" value="1"/>
</dbReference>
<comment type="subcellular location">
    <subcellularLocation>
        <location evidence="2">Cytoplasm</location>
    </subcellularLocation>
    <subcellularLocation>
        <location evidence="1">Nucleus matrix</location>
    </subcellularLocation>
</comment>
<keyword evidence="7" id="KW-0862">Zinc</keyword>
<dbReference type="SMART" id="SM00668">
    <property type="entry name" value="CTLH"/>
    <property type="match status" value="1"/>
</dbReference>
<dbReference type="InterPro" id="IPR027370">
    <property type="entry name" value="Znf-RING_euk"/>
</dbReference>
<dbReference type="InterPro" id="IPR013144">
    <property type="entry name" value="CRA_dom"/>
</dbReference>
<dbReference type="Pfam" id="PF13445">
    <property type="entry name" value="zf-RING_UBOX"/>
    <property type="match status" value="1"/>
</dbReference>
<keyword evidence="4" id="KW-0963">Cytoplasm</keyword>
<dbReference type="GO" id="GO:0034657">
    <property type="term" value="C:GID complex"/>
    <property type="evidence" value="ECO:0007669"/>
    <property type="project" value="TreeGrafter"/>
</dbReference>
<evidence type="ECO:0000313" key="13">
    <source>
        <dbReference type="Ensembl" id="ENSSRHP00000055570.1"/>
    </source>
</evidence>
<dbReference type="InterPro" id="IPR006594">
    <property type="entry name" value="LisH"/>
</dbReference>
<dbReference type="SMART" id="SM00667">
    <property type="entry name" value="LisH"/>
    <property type="match status" value="1"/>
</dbReference>
<reference evidence="13" key="2">
    <citation type="submission" date="2025-09" db="UniProtKB">
        <authorList>
            <consortium name="Ensembl"/>
        </authorList>
    </citation>
    <scope>IDENTIFICATION</scope>
</reference>
<feature type="zinc finger region" description="RING-Gid-type" evidence="10">
    <location>
        <begin position="265"/>
        <end position="332"/>
    </location>
</feature>
<evidence type="ECO:0000256" key="2">
    <source>
        <dbReference type="ARBA" id="ARBA00004496"/>
    </source>
</evidence>
<sequence length="347" mass="39879">MAVQETAAQLSMALKVQEYPTLKVCQAFLLHTLNVQSNRSRLRYITVITDRLTETIDQMESKLCDLSDIGCTKKRMDRMMVEHLLRCGYYNTAVKLARQSGIEDLVNIEMFLTAKEVEESLEHQETATCLAWCHDNKSRLRKMKSCLEFSLRIQEFIELIRQNKRMDAVRHARKHFSQAEGGQLDEVRQVMGMLAFPSDTHISPYKDLLDPARWKMLIQQFRYDNYRLHQLGNNSVFTITLQAGLSAIKTPQCYKDDGTSKNPDCPVCSKSLNKLAQPLPMAHCANSRLVCKISGEVMNENNPPMMLPNGYVYGYNSLLSIRQDDKVVCPRTKEVFNFSQAEKVYIM</sequence>
<evidence type="ECO:0000259" key="11">
    <source>
        <dbReference type="PROSITE" id="PS50897"/>
    </source>
</evidence>
<dbReference type="GO" id="GO:0043249">
    <property type="term" value="P:erythrocyte maturation"/>
    <property type="evidence" value="ECO:0007669"/>
    <property type="project" value="UniProtKB-KW"/>
</dbReference>
<dbReference type="AlphaFoldDB" id="A0A673JUG8"/>
<dbReference type="SUPFAM" id="SSF57850">
    <property type="entry name" value="RING/U-box"/>
    <property type="match status" value="1"/>
</dbReference>
<dbReference type="Ensembl" id="ENSSRHT00000057126.1">
    <property type="protein sequence ID" value="ENSSRHP00000055570.1"/>
    <property type="gene ID" value="ENSSRHG00000027927.1"/>
</dbReference>
<dbReference type="PROSITE" id="PS50896">
    <property type="entry name" value="LISH"/>
    <property type="match status" value="1"/>
</dbReference>
<dbReference type="GO" id="GO:0016363">
    <property type="term" value="C:nuclear matrix"/>
    <property type="evidence" value="ECO:0007669"/>
    <property type="project" value="UniProtKB-SubCell"/>
</dbReference>
<gene>
    <name evidence="13" type="primary">LOC107754512</name>
</gene>
<dbReference type="CDD" id="cd16659">
    <property type="entry name" value="RING-Ubox_Emp"/>
    <property type="match status" value="1"/>
</dbReference>
<dbReference type="GO" id="GO:0005737">
    <property type="term" value="C:cytoplasm"/>
    <property type="evidence" value="ECO:0007669"/>
    <property type="project" value="UniProtKB-SubCell"/>
</dbReference>
<dbReference type="InterPro" id="IPR044063">
    <property type="entry name" value="ZF_RING_GID"/>
</dbReference>
<dbReference type="InterPro" id="IPR024964">
    <property type="entry name" value="CTLH/CRA"/>
</dbReference>
<evidence type="ECO:0000256" key="4">
    <source>
        <dbReference type="ARBA" id="ARBA00022490"/>
    </source>
</evidence>
<dbReference type="PROSITE" id="PS51867">
    <property type="entry name" value="ZF_RING_GID"/>
    <property type="match status" value="1"/>
</dbReference>
<keyword evidence="8" id="KW-0265">Erythrocyte maturation</keyword>
<dbReference type="InterPro" id="IPR006595">
    <property type="entry name" value="CTLH_C"/>
</dbReference>
<keyword evidence="14" id="KW-1185">Reference proteome</keyword>
<feature type="domain" description="CTLH" evidence="11">
    <location>
        <begin position="110"/>
        <end position="167"/>
    </location>
</feature>
<dbReference type="GO" id="GO:0061630">
    <property type="term" value="F:ubiquitin protein ligase activity"/>
    <property type="evidence" value="ECO:0007669"/>
    <property type="project" value="InterPro"/>
</dbReference>
<evidence type="ECO:0000256" key="6">
    <source>
        <dbReference type="ARBA" id="ARBA00022771"/>
    </source>
</evidence>
<dbReference type="PANTHER" id="PTHR12170:SF2">
    <property type="entry name" value="E3 UBIQUITIN-PROTEIN TRANSFERASE MAEA"/>
    <property type="match status" value="1"/>
</dbReference>
<evidence type="ECO:0000259" key="12">
    <source>
        <dbReference type="PROSITE" id="PS51867"/>
    </source>
</evidence>
<reference evidence="13" key="1">
    <citation type="submission" date="2025-08" db="UniProtKB">
        <authorList>
            <consortium name="Ensembl"/>
        </authorList>
    </citation>
    <scope>IDENTIFICATION</scope>
</reference>